<reference evidence="2" key="1">
    <citation type="submission" date="2021-01" db="EMBL/GenBank/DDBJ databases">
        <title>Whole genome shotgun sequence of Planosporangium mesophilum NBRC 109066.</title>
        <authorList>
            <person name="Komaki H."/>
            <person name="Tamura T."/>
        </authorList>
    </citation>
    <scope>NUCLEOTIDE SEQUENCE</scope>
    <source>
        <strain evidence="2">NBRC 109066</strain>
    </source>
</reference>
<keyword evidence="3" id="KW-1185">Reference proteome</keyword>
<dbReference type="EMBL" id="BOON01000030">
    <property type="protein sequence ID" value="GII23609.1"/>
    <property type="molecule type" value="Genomic_DNA"/>
</dbReference>
<name>A0A8J3TF39_9ACTN</name>
<evidence type="ECO:0000313" key="2">
    <source>
        <dbReference type="EMBL" id="GII23609.1"/>
    </source>
</evidence>
<dbReference type="Proteomes" id="UP000599074">
    <property type="component" value="Unassembled WGS sequence"/>
</dbReference>
<accession>A0A8J3TF39</accession>
<organism evidence="2 3">
    <name type="scientific">Planosporangium mesophilum</name>
    <dbReference type="NCBI Taxonomy" id="689768"/>
    <lineage>
        <taxon>Bacteria</taxon>
        <taxon>Bacillati</taxon>
        <taxon>Actinomycetota</taxon>
        <taxon>Actinomycetes</taxon>
        <taxon>Micromonosporales</taxon>
        <taxon>Micromonosporaceae</taxon>
        <taxon>Planosporangium</taxon>
    </lineage>
</organism>
<dbReference type="AlphaFoldDB" id="A0A8J3TF39"/>
<evidence type="ECO:0000313" key="3">
    <source>
        <dbReference type="Proteomes" id="UP000599074"/>
    </source>
</evidence>
<gene>
    <name evidence="2" type="ORF">Pme01_32060</name>
</gene>
<protein>
    <submittedName>
        <fullName evidence="2">Uncharacterized protein</fullName>
    </submittedName>
</protein>
<comment type="caution">
    <text evidence="2">The sequence shown here is derived from an EMBL/GenBank/DDBJ whole genome shotgun (WGS) entry which is preliminary data.</text>
</comment>
<evidence type="ECO:0000256" key="1">
    <source>
        <dbReference type="SAM" id="MobiDB-lite"/>
    </source>
</evidence>
<proteinExistence type="predicted"/>
<sequence length="67" mass="7156">MPQPDSGLGGGDAPAARADDKDVAVEFHELPSVVRASARTGAGAIRSESWREPIWAGLSVIWRRATR</sequence>
<feature type="region of interest" description="Disordered" evidence="1">
    <location>
        <begin position="1"/>
        <end position="21"/>
    </location>
</feature>